<protein>
    <submittedName>
        <fullName evidence="2">Uncharacterized protein</fullName>
    </submittedName>
</protein>
<evidence type="ECO:0000313" key="2">
    <source>
        <dbReference type="EMBL" id="KAL2831474.1"/>
    </source>
</evidence>
<organism evidence="2 3">
    <name type="scientific">Aspergillus cavernicola</name>
    <dbReference type="NCBI Taxonomy" id="176166"/>
    <lineage>
        <taxon>Eukaryota</taxon>
        <taxon>Fungi</taxon>
        <taxon>Dikarya</taxon>
        <taxon>Ascomycota</taxon>
        <taxon>Pezizomycotina</taxon>
        <taxon>Eurotiomycetes</taxon>
        <taxon>Eurotiomycetidae</taxon>
        <taxon>Eurotiales</taxon>
        <taxon>Aspergillaceae</taxon>
        <taxon>Aspergillus</taxon>
        <taxon>Aspergillus subgen. Nidulantes</taxon>
    </lineage>
</organism>
<reference evidence="2 3" key="1">
    <citation type="submission" date="2024-07" db="EMBL/GenBank/DDBJ databases">
        <title>Section-level genome sequencing and comparative genomics of Aspergillus sections Usti and Cavernicolus.</title>
        <authorList>
            <consortium name="Lawrence Berkeley National Laboratory"/>
            <person name="Nybo J.L."/>
            <person name="Vesth T.C."/>
            <person name="Theobald S."/>
            <person name="Frisvad J.C."/>
            <person name="Larsen T.O."/>
            <person name="Kjaerboelling I."/>
            <person name="Rothschild-Mancinelli K."/>
            <person name="Lyhne E.K."/>
            <person name="Kogle M.E."/>
            <person name="Barry K."/>
            <person name="Clum A."/>
            <person name="Na H."/>
            <person name="Ledsgaard L."/>
            <person name="Lin J."/>
            <person name="Lipzen A."/>
            <person name="Kuo A."/>
            <person name="Riley R."/>
            <person name="Mondo S."/>
            <person name="LaButti K."/>
            <person name="Haridas S."/>
            <person name="Pangalinan J."/>
            <person name="Salamov A.A."/>
            <person name="Simmons B.A."/>
            <person name="Magnuson J.K."/>
            <person name="Chen J."/>
            <person name="Drula E."/>
            <person name="Henrissat B."/>
            <person name="Wiebenga A."/>
            <person name="Lubbers R.J."/>
            <person name="Gomes A.C."/>
            <person name="Makela M.R."/>
            <person name="Stajich J."/>
            <person name="Grigoriev I.V."/>
            <person name="Mortensen U.H."/>
            <person name="De vries R.P."/>
            <person name="Baker S.E."/>
            <person name="Andersen M.R."/>
        </authorList>
    </citation>
    <scope>NUCLEOTIDE SEQUENCE [LARGE SCALE GENOMIC DNA]</scope>
    <source>
        <strain evidence="2 3">CBS 600.67</strain>
    </source>
</reference>
<dbReference type="Proteomes" id="UP001610335">
    <property type="component" value="Unassembled WGS sequence"/>
</dbReference>
<keyword evidence="3" id="KW-1185">Reference proteome</keyword>
<feature type="region of interest" description="Disordered" evidence="1">
    <location>
        <begin position="1"/>
        <end position="25"/>
    </location>
</feature>
<accession>A0ABR4IUM7</accession>
<evidence type="ECO:0000256" key="1">
    <source>
        <dbReference type="SAM" id="MobiDB-lite"/>
    </source>
</evidence>
<proteinExistence type="predicted"/>
<gene>
    <name evidence="2" type="ORF">BDW59DRAFT_157901</name>
</gene>
<dbReference type="EMBL" id="JBFXLS010000009">
    <property type="protein sequence ID" value="KAL2831474.1"/>
    <property type="molecule type" value="Genomic_DNA"/>
</dbReference>
<name>A0ABR4IUM7_9EURO</name>
<evidence type="ECO:0000313" key="3">
    <source>
        <dbReference type="Proteomes" id="UP001610335"/>
    </source>
</evidence>
<sequence length="170" mass="18330">MSTTTTTTESVPPPSLEVRVKPPSLPSSFSPPVAVTVHVSVHNNANTPVTLLNWGSPLDPQAKVLGVFEIRDADSGESVPLDTISFRRMLPPPREDFVEIPAGGAVAAEATLPLVPLAEGHRYTIQAKGWWQAIWKKALEDVPGEDLEKMTGGQRGEFESQVVLIEVNEG</sequence>
<dbReference type="Gene3D" id="2.60.40.2970">
    <property type="match status" value="1"/>
</dbReference>
<comment type="caution">
    <text evidence="2">The sequence shown here is derived from an EMBL/GenBank/DDBJ whole genome shotgun (WGS) entry which is preliminary data.</text>
</comment>